<dbReference type="EMBL" id="CAJNON010000407">
    <property type="protein sequence ID" value="CAF1246680.1"/>
    <property type="molecule type" value="Genomic_DNA"/>
</dbReference>
<organism evidence="2 3">
    <name type="scientific">Adineta steineri</name>
    <dbReference type="NCBI Taxonomy" id="433720"/>
    <lineage>
        <taxon>Eukaryota</taxon>
        <taxon>Metazoa</taxon>
        <taxon>Spiralia</taxon>
        <taxon>Gnathifera</taxon>
        <taxon>Rotifera</taxon>
        <taxon>Eurotatoria</taxon>
        <taxon>Bdelloidea</taxon>
        <taxon>Adinetida</taxon>
        <taxon>Adinetidae</taxon>
        <taxon>Adineta</taxon>
    </lineage>
</organism>
<sequence>MDPPINQEQPLERDWPPHINWLRARLEEYHVRVAQLTAEANEIYARADAPGAPFEAKVDAVVAAEALADAKEARANTAGALANAMEAWLDAIEAWADESEVDPAAWLGG</sequence>
<name>A0A819F0L4_9BILA</name>
<dbReference type="Proteomes" id="UP000663881">
    <property type="component" value="Unassembled WGS sequence"/>
</dbReference>
<dbReference type="AlphaFoldDB" id="A0A819F0L4"/>
<accession>A0A819F0L4</accession>
<evidence type="ECO:0000313" key="1">
    <source>
        <dbReference type="EMBL" id="CAF1246680.1"/>
    </source>
</evidence>
<protein>
    <submittedName>
        <fullName evidence="2">Uncharacterized protein</fullName>
    </submittedName>
</protein>
<proteinExistence type="predicted"/>
<evidence type="ECO:0000313" key="3">
    <source>
        <dbReference type="Proteomes" id="UP000663881"/>
    </source>
</evidence>
<dbReference type="Proteomes" id="UP000663891">
    <property type="component" value="Unassembled WGS sequence"/>
</dbReference>
<dbReference type="EMBL" id="CAJOAY010001575">
    <property type="protein sequence ID" value="CAF3860549.1"/>
    <property type="molecule type" value="Genomic_DNA"/>
</dbReference>
<reference evidence="2" key="1">
    <citation type="submission" date="2021-02" db="EMBL/GenBank/DDBJ databases">
        <authorList>
            <person name="Nowell W R."/>
        </authorList>
    </citation>
    <scope>NUCLEOTIDE SEQUENCE</scope>
</reference>
<gene>
    <name evidence="2" type="ORF">OKA104_LOCUS22013</name>
    <name evidence="1" type="ORF">VCS650_LOCUS28103</name>
</gene>
<comment type="caution">
    <text evidence="2">The sequence shown here is derived from an EMBL/GenBank/DDBJ whole genome shotgun (WGS) entry which is preliminary data.</text>
</comment>
<evidence type="ECO:0000313" key="2">
    <source>
        <dbReference type="EMBL" id="CAF3860549.1"/>
    </source>
</evidence>
<dbReference type="OrthoDB" id="10352724at2759"/>